<dbReference type="Proteomes" id="UP000801428">
    <property type="component" value="Unassembled WGS sequence"/>
</dbReference>
<evidence type="ECO:0000313" key="3">
    <source>
        <dbReference type="EMBL" id="KAF3007366.1"/>
    </source>
</evidence>
<feature type="coiled-coil region" evidence="1">
    <location>
        <begin position="117"/>
        <end position="151"/>
    </location>
</feature>
<organism evidence="3 4">
    <name type="scientific">Curvularia kusanoi</name>
    <name type="common">Cochliobolus kusanoi</name>
    <dbReference type="NCBI Taxonomy" id="90978"/>
    <lineage>
        <taxon>Eukaryota</taxon>
        <taxon>Fungi</taxon>
        <taxon>Dikarya</taxon>
        <taxon>Ascomycota</taxon>
        <taxon>Pezizomycotina</taxon>
        <taxon>Dothideomycetes</taxon>
        <taxon>Pleosporomycetidae</taxon>
        <taxon>Pleosporales</taxon>
        <taxon>Pleosporineae</taxon>
        <taxon>Pleosporaceae</taxon>
        <taxon>Curvularia</taxon>
    </lineage>
</organism>
<proteinExistence type="predicted"/>
<feature type="compositionally biased region" description="Basic residues" evidence="2">
    <location>
        <begin position="1"/>
        <end position="11"/>
    </location>
</feature>
<protein>
    <submittedName>
        <fullName evidence="3">Uncharacterized protein</fullName>
    </submittedName>
</protein>
<evidence type="ECO:0000313" key="4">
    <source>
        <dbReference type="Proteomes" id="UP000801428"/>
    </source>
</evidence>
<reference evidence="3" key="1">
    <citation type="submission" date="2019-04" db="EMBL/GenBank/DDBJ databases">
        <title>Sequencing of skin fungus with MAO and IRED activity.</title>
        <authorList>
            <person name="Marsaioli A.J."/>
            <person name="Bonatto J.M.C."/>
            <person name="Reis Junior O."/>
        </authorList>
    </citation>
    <scope>NUCLEOTIDE SEQUENCE</scope>
    <source>
        <strain evidence="3">30M1</strain>
    </source>
</reference>
<accession>A0A9P4TKM5</accession>
<dbReference type="AlphaFoldDB" id="A0A9P4TKM5"/>
<dbReference type="EMBL" id="SWKU01000004">
    <property type="protein sequence ID" value="KAF3007366.1"/>
    <property type="molecule type" value="Genomic_DNA"/>
</dbReference>
<comment type="caution">
    <text evidence="3">The sequence shown here is derived from an EMBL/GenBank/DDBJ whole genome shotgun (WGS) entry which is preliminary data.</text>
</comment>
<sequence>MDEPPRKRRKTSSPIRAPTSPLRKPPRRPSFASPTKASLARSYPTLLPTRTPPPKDVRVTEQKAPVPSAGATSTARRSPLAEAQAVQQNKLSRPIEGALGQERKGKGAGVLPLNPDLEKKKQEKARLEREVEELEAQVSRCVSEIASEQKRVADATLLPAQRADLSKFILKLSGENAQEQRPTPVSGLLCSFLPFSALPITPLQEHRAEKPIASHRPIEFKDPLPYLQMFTSLDLSTQLELPKDTPHPSEKRVHQKHTVDISGPQKLLKAQLAINIDCLSNDLVDVDVLHLSSWAERELGTFMRTKAKEKDLGNACWAIDSFLEIAMKRAHYWRRCEKAFASLLPGRAAAGAEDTSTAALKSSTILRKDLSRHLGCDTLILQDEHVLLKISWRITFDWTGEAESAIDVECAIPTVWKEADANDAFSKVPETFDSLLRTKGVFNATKIIAALLFSQ</sequence>
<keyword evidence="4" id="KW-1185">Reference proteome</keyword>
<name>A0A9P4TKM5_CURKU</name>
<gene>
    <name evidence="3" type="ORF">E8E13_000155</name>
</gene>
<evidence type="ECO:0000256" key="1">
    <source>
        <dbReference type="SAM" id="Coils"/>
    </source>
</evidence>
<dbReference type="OrthoDB" id="4160836at2759"/>
<keyword evidence="1" id="KW-0175">Coiled coil</keyword>
<feature type="region of interest" description="Disordered" evidence="2">
    <location>
        <begin position="1"/>
        <end position="114"/>
    </location>
</feature>
<evidence type="ECO:0000256" key="2">
    <source>
        <dbReference type="SAM" id="MobiDB-lite"/>
    </source>
</evidence>